<reference evidence="2 3" key="1">
    <citation type="journal article" date="2008" name="Proc. Natl. Acad. Sci. U.S.A.">
        <title>The genome of Clostridium kluyveri, a strict anaerobe with unique metabolic features.</title>
        <authorList>
            <person name="Seedorf H."/>
            <person name="Fricke W.F."/>
            <person name="Veith B."/>
            <person name="Brueggemann H."/>
            <person name="Liesegang H."/>
            <person name="Strittmatter A."/>
            <person name="Miethke M."/>
            <person name="Buckel W."/>
            <person name="Hinderberger J."/>
            <person name="Li F."/>
            <person name="Hagemeier C."/>
            <person name="Thauer R.K."/>
            <person name="Gottschalk G."/>
        </authorList>
    </citation>
    <scope>NUCLEOTIDE SEQUENCE [LARGE SCALE GENOMIC DNA]</scope>
    <source>
        <strain evidence="3">ATCC 8527 / DSM 555 / NCIMB 10680</strain>
    </source>
</reference>
<keyword evidence="1" id="KW-0812">Transmembrane</keyword>
<dbReference type="EMBL" id="CP000673">
    <property type="protein sequence ID" value="EDK35123.1"/>
    <property type="molecule type" value="Genomic_DNA"/>
</dbReference>
<proteinExistence type="predicted"/>
<protein>
    <submittedName>
        <fullName evidence="2">Uncharacterized protein</fullName>
    </submittedName>
</protein>
<feature type="transmembrane region" description="Helical" evidence="1">
    <location>
        <begin position="88"/>
        <end position="108"/>
    </location>
</feature>
<feature type="transmembrane region" description="Helical" evidence="1">
    <location>
        <begin position="128"/>
        <end position="146"/>
    </location>
</feature>
<sequence length="157" mass="17961">MLKLHWIELFLRSIPEMFLVIWGITILAKKAFSIKKYILLGIIMGVIAFFTRNLPIYFGVHTIIILIFTIIIMIIAGIPIITSIYSTLIMSLILSLSEFLNIFVLNFFNIDTSIDIVNINPIKKCLLGIPSLIILFLVIIILHYILKRGEKIKNVSD</sequence>
<gene>
    <name evidence="2" type="ordered locus">CKL_3115</name>
</gene>
<organism evidence="2 3">
    <name type="scientific">Clostridium kluyveri (strain ATCC 8527 / DSM 555 / NBRC 12016 / NCIMB 10680 / K1)</name>
    <dbReference type="NCBI Taxonomy" id="431943"/>
    <lineage>
        <taxon>Bacteria</taxon>
        <taxon>Bacillati</taxon>
        <taxon>Bacillota</taxon>
        <taxon>Clostridia</taxon>
        <taxon>Eubacteriales</taxon>
        <taxon>Clostridiaceae</taxon>
        <taxon>Clostridium</taxon>
    </lineage>
</organism>
<dbReference type="STRING" id="431943.CKL_3115"/>
<evidence type="ECO:0000313" key="2">
    <source>
        <dbReference type="EMBL" id="EDK35123.1"/>
    </source>
</evidence>
<dbReference type="HOGENOM" id="CLU_135084_1_0_9"/>
<feature type="transmembrane region" description="Helical" evidence="1">
    <location>
        <begin position="56"/>
        <end position="81"/>
    </location>
</feature>
<dbReference type="AlphaFoldDB" id="A5N1X7"/>
<keyword evidence="3" id="KW-1185">Reference proteome</keyword>
<feature type="transmembrane region" description="Helical" evidence="1">
    <location>
        <begin position="34"/>
        <end position="50"/>
    </location>
</feature>
<dbReference type="KEGG" id="ckl:CKL_3115"/>
<keyword evidence="1" id="KW-1133">Transmembrane helix</keyword>
<evidence type="ECO:0000313" key="3">
    <source>
        <dbReference type="Proteomes" id="UP000002411"/>
    </source>
</evidence>
<feature type="transmembrane region" description="Helical" evidence="1">
    <location>
        <begin position="6"/>
        <end position="27"/>
    </location>
</feature>
<name>A5N1X7_CLOK5</name>
<dbReference type="Proteomes" id="UP000002411">
    <property type="component" value="Chromosome"/>
</dbReference>
<accession>A5N1X7</accession>
<dbReference type="eggNOG" id="ENOG5033NXY">
    <property type="taxonomic scope" value="Bacteria"/>
</dbReference>
<keyword evidence="1" id="KW-0472">Membrane</keyword>
<evidence type="ECO:0000256" key="1">
    <source>
        <dbReference type="SAM" id="Phobius"/>
    </source>
</evidence>